<dbReference type="EMBL" id="JBBWWQ010000016">
    <property type="protein sequence ID" value="KAK8926479.1"/>
    <property type="molecule type" value="Genomic_DNA"/>
</dbReference>
<dbReference type="Proteomes" id="UP001418222">
    <property type="component" value="Unassembled WGS sequence"/>
</dbReference>
<proteinExistence type="predicted"/>
<reference evidence="1 2" key="1">
    <citation type="journal article" date="2022" name="Nat. Plants">
        <title>Genomes of leafy and leafless Platanthera orchids illuminate the evolution of mycoheterotrophy.</title>
        <authorList>
            <person name="Li M.H."/>
            <person name="Liu K.W."/>
            <person name="Li Z."/>
            <person name="Lu H.C."/>
            <person name="Ye Q.L."/>
            <person name="Zhang D."/>
            <person name="Wang J.Y."/>
            <person name="Li Y.F."/>
            <person name="Zhong Z.M."/>
            <person name="Liu X."/>
            <person name="Yu X."/>
            <person name="Liu D.K."/>
            <person name="Tu X.D."/>
            <person name="Liu B."/>
            <person name="Hao Y."/>
            <person name="Liao X.Y."/>
            <person name="Jiang Y.T."/>
            <person name="Sun W.H."/>
            <person name="Chen J."/>
            <person name="Chen Y.Q."/>
            <person name="Ai Y."/>
            <person name="Zhai J.W."/>
            <person name="Wu S.S."/>
            <person name="Zhou Z."/>
            <person name="Hsiao Y.Y."/>
            <person name="Wu W.L."/>
            <person name="Chen Y.Y."/>
            <person name="Lin Y.F."/>
            <person name="Hsu J.L."/>
            <person name="Li C.Y."/>
            <person name="Wang Z.W."/>
            <person name="Zhao X."/>
            <person name="Zhong W.Y."/>
            <person name="Ma X.K."/>
            <person name="Ma L."/>
            <person name="Huang J."/>
            <person name="Chen G.Z."/>
            <person name="Huang M.Z."/>
            <person name="Huang L."/>
            <person name="Peng D.H."/>
            <person name="Luo Y.B."/>
            <person name="Zou S.Q."/>
            <person name="Chen S.P."/>
            <person name="Lan S."/>
            <person name="Tsai W.C."/>
            <person name="Van de Peer Y."/>
            <person name="Liu Z.J."/>
        </authorList>
    </citation>
    <scope>NUCLEOTIDE SEQUENCE [LARGE SCALE GENOMIC DNA]</scope>
    <source>
        <strain evidence="1">Lor287</strain>
    </source>
</reference>
<evidence type="ECO:0000313" key="2">
    <source>
        <dbReference type="Proteomes" id="UP001418222"/>
    </source>
</evidence>
<protein>
    <submittedName>
        <fullName evidence="1">Uncharacterized protein</fullName>
    </submittedName>
</protein>
<dbReference type="AlphaFoldDB" id="A0AAP0B3Y0"/>
<name>A0AAP0B3Y0_9ASPA</name>
<evidence type="ECO:0000313" key="1">
    <source>
        <dbReference type="EMBL" id="KAK8926479.1"/>
    </source>
</evidence>
<keyword evidence="2" id="KW-1185">Reference proteome</keyword>
<gene>
    <name evidence="1" type="ORF">KSP39_PZI018380</name>
</gene>
<sequence>MEFRKGKEGHVVATRSALATSLQIRRRRCSSAAGDPSLSQTSKGTKYFSTAGSLDQADSGNAFFLTSLLIVERGGSAANLGEITNLSVFSSGSHLFYPPPRRICVGSATAILSKRSSHPDFVALPDLVSKLLNLCVKRRKRSSISRYRGRSRF</sequence>
<organism evidence="1 2">
    <name type="scientific">Platanthera zijinensis</name>
    <dbReference type="NCBI Taxonomy" id="2320716"/>
    <lineage>
        <taxon>Eukaryota</taxon>
        <taxon>Viridiplantae</taxon>
        <taxon>Streptophyta</taxon>
        <taxon>Embryophyta</taxon>
        <taxon>Tracheophyta</taxon>
        <taxon>Spermatophyta</taxon>
        <taxon>Magnoliopsida</taxon>
        <taxon>Liliopsida</taxon>
        <taxon>Asparagales</taxon>
        <taxon>Orchidaceae</taxon>
        <taxon>Orchidoideae</taxon>
        <taxon>Orchideae</taxon>
        <taxon>Orchidinae</taxon>
        <taxon>Platanthera</taxon>
    </lineage>
</organism>
<accession>A0AAP0B3Y0</accession>
<comment type="caution">
    <text evidence="1">The sequence shown here is derived from an EMBL/GenBank/DDBJ whole genome shotgun (WGS) entry which is preliminary data.</text>
</comment>